<dbReference type="GO" id="GO:0005739">
    <property type="term" value="C:mitochondrion"/>
    <property type="evidence" value="ECO:0007669"/>
    <property type="project" value="TreeGrafter"/>
</dbReference>
<dbReference type="InterPro" id="IPR039657">
    <property type="entry name" value="Dimethylallyltransferase"/>
</dbReference>
<evidence type="ECO:0000313" key="7">
    <source>
        <dbReference type="WBParaSite" id="TMUE_2000007111.1"/>
    </source>
</evidence>
<reference evidence="7" key="1">
    <citation type="submission" date="2019-12" db="UniProtKB">
        <authorList>
            <consortium name="WormBaseParasite"/>
        </authorList>
    </citation>
    <scope>IDENTIFICATION</scope>
</reference>
<dbReference type="InterPro" id="IPR018022">
    <property type="entry name" value="IPT"/>
</dbReference>
<sequence>MHQQLFVEMMDCVHKCSRPLIVILGSTGSGKSKLAAEICRAISGEIVSADSMQLYEGLAVATNQTTPEERLGIPEHLVGFLPPLTFGYTVHSFRDDGLRVIEDIHRRNKIPVLVGGTNYYIEAILWDNLVGDTTNSKSYYFNLPASVLCLSNGELHKTLQSVDPEQAAILHPNNRRRILRSLQIWYTLKRKHSELLNAQRKQAGGSGVGGPLRFTKSLILWLQCDLPMLFSKLRHRIDAMVNNGLRQEITSFYDTNYCEYRSRQEEVKHLGANGQPMGAFQCIGVKEFLEFLGLPRHVRDSSDGDAVFEKCLSSLHLATCQYAKRQVKWIRNRFVRRTGAQEVSCRFLLYRLNKRREYEAHQRNFVHRVTLEPLFGCLSFVSAWTLGESSKI</sequence>
<dbReference type="AlphaFoldDB" id="A0A5S6QIA6"/>
<evidence type="ECO:0000256" key="5">
    <source>
        <dbReference type="RuleBase" id="RU003785"/>
    </source>
</evidence>
<keyword evidence="2 5" id="KW-0808">Transferase</keyword>
<accession>A0A5S6QIA6</accession>
<organism evidence="6 7">
    <name type="scientific">Trichuris muris</name>
    <name type="common">Mouse whipworm</name>
    <dbReference type="NCBI Taxonomy" id="70415"/>
    <lineage>
        <taxon>Eukaryota</taxon>
        <taxon>Metazoa</taxon>
        <taxon>Ecdysozoa</taxon>
        <taxon>Nematoda</taxon>
        <taxon>Enoplea</taxon>
        <taxon>Dorylaimia</taxon>
        <taxon>Trichinellida</taxon>
        <taxon>Trichuridae</taxon>
        <taxon>Trichuris</taxon>
    </lineage>
</organism>
<dbReference type="PANTHER" id="PTHR11088">
    <property type="entry name" value="TRNA DIMETHYLALLYLTRANSFERASE"/>
    <property type="match status" value="1"/>
</dbReference>
<evidence type="ECO:0000256" key="4">
    <source>
        <dbReference type="ARBA" id="ARBA00022840"/>
    </source>
</evidence>
<dbReference type="SUPFAM" id="SSF52540">
    <property type="entry name" value="P-loop containing nucleoside triphosphate hydrolases"/>
    <property type="match status" value="1"/>
</dbReference>
<keyword evidence="4 5" id="KW-0067">ATP-binding</keyword>
<evidence type="ECO:0000256" key="3">
    <source>
        <dbReference type="ARBA" id="ARBA00022741"/>
    </source>
</evidence>
<protein>
    <submittedName>
        <fullName evidence="7">tRNA dimethylallyltransferase</fullName>
    </submittedName>
</protein>
<comment type="similarity">
    <text evidence="1 5">Belongs to the IPP transferase family.</text>
</comment>
<evidence type="ECO:0000256" key="2">
    <source>
        <dbReference type="ARBA" id="ARBA00022679"/>
    </source>
</evidence>
<evidence type="ECO:0000256" key="1">
    <source>
        <dbReference type="ARBA" id="ARBA00005842"/>
    </source>
</evidence>
<evidence type="ECO:0000313" key="6">
    <source>
        <dbReference type="Proteomes" id="UP000046395"/>
    </source>
</evidence>
<dbReference type="STRING" id="70415.A0A5S6QIA6"/>
<dbReference type="GO" id="GO:0006400">
    <property type="term" value="P:tRNA modification"/>
    <property type="evidence" value="ECO:0007669"/>
    <property type="project" value="TreeGrafter"/>
</dbReference>
<dbReference type="PANTHER" id="PTHR11088:SF89">
    <property type="entry name" value="TRNA DIMETHYLALLYLTRANSFERASE"/>
    <property type="match status" value="1"/>
</dbReference>
<dbReference type="Gene3D" id="3.40.50.300">
    <property type="entry name" value="P-loop containing nucleotide triphosphate hydrolases"/>
    <property type="match status" value="1"/>
</dbReference>
<dbReference type="Proteomes" id="UP000046395">
    <property type="component" value="Unassembled WGS sequence"/>
</dbReference>
<dbReference type="Pfam" id="PF01715">
    <property type="entry name" value="IPPT"/>
    <property type="match status" value="1"/>
</dbReference>
<keyword evidence="6" id="KW-1185">Reference proteome</keyword>
<proteinExistence type="inferred from homology"/>
<name>A0A5S6QIA6_TRIMR</name>
<dbReference type="InterPro" id="IPR027417">
    <property type="entry name" value="P-loop_NTPase"/>
</dbReference>
<dbReference type="HAMAP" id="MF_00185">
    <property type="entry name" value="IPP_trans"/>
    <property type="match status" value="1"/>
</dbReference>
<dbReference type="Gene3D" id="1.10.20.140">
    <property type="match status" value="1"/>
</dbReference>
<dbReference type="GO" id="GO:0005524">
    <property type="term" value="F:ATP binding"/>
    <property type="evidence" value="ECO:0007669"/>
    <property type="project" value="UniProtKB-KW"/>
</dbReference>
<dbReference type="GO" id="GO:0052381">
    <property type="term" value="F:tRNA dimethylallyltransferase activity"/>
    <property type="evidence" value="ECO:0007669"/>
    <property type="project" value="InterPro"/>
</dbReference>
<dbReference type="NCBIfam" id="TIGR00174">
    <property type="entry name" value="miaA"/>
    <property type="match status" value="1"/>
</dbReference>
<keyword evidence="3 5" id="KW-0547">Nucleotide-binding</keyword>
<dbReference type="WBParaSite" id="TMUE_2000007111.1">
    <property type="protein sequence ID" value="TMUE_2000007111.1"/>
    <property type="gene ID" value="WBGene00293041"/>
</dbReference>